<dbReference type="Proteomes" id="UP000606580">
    <property type="component" value="Unassembled WGS sequence"/>
</dbReference>
<accession>A0A848D4Q5</accession>
<evidence type="ECO:0000313" key="1">
    <source>
        <dbReference type="EMBL" id="NMG82819.1"/>
    </source>
</evidence>
<dbReference type="EMBL" id="WNEG01000027">
    <property type="protein sequence ID" value="NMG82819.1"/>
    <property type="molecule type" value="Genomic_DNA"/>
</dbReference>
<protein>
    <submittedName>
        <fullName evidence="1">Uncharacterized protein</fullName>
    </submittedName>
</protein>
<gene>
    <name evidence="1" type="ORF">GIS02_01270</name>
</gene>
<dbReference type="AlphaFoldDB" id="A0A848D4Q5"/>
<proteinExistence type="predicted"/>
<comment type="caution">
    <text evidence="1">The sequence shown here is derived from an EMBL/GenBank/DDBJ whole genome shotgun (WGS) entry which is preliminary data.</text>
</comment>
<reference evidence="1" key="1">
    <citation type="journal article" date="2020" name="MBio">
        <title>'Candidatus Ethanoperedens,' a Thermophilic Genus of Archaea Mediating the Anaerobic Oxidation of Ethane.</title>
        <authorList>
            <person name="Hahn C.J."/>
            <person name="Laso-Perez R."/>
            <person name="Vulcano F."/>
            <person name="Vaziourakis K.M."/>
            <person name="Stokke R."/>
            <person name="Steen I.H."/>
            <person name="Teske A."/>
            <person name="Boetius A."/>
            <person name="Liebeke M."/>
            <person name="Amann R."/>
            <person name="Knittel K."/>
            <person name="Wegener G."/>
        </authorList>
    </citation>
    <scope>NUCLEOTIDE SEQUENCE</scope>
    <source>
        <strain evidence="1">GoM-Arc1-LC-WB58</strain>
    </source>
</reference>
<sequence>MVNFSDRFGKEKWGSLEEIKAWKRRDEEEKTKESLLDKVLESIEDFKPSRRYKNEFGYHTELQGWLKAHFPSAKVEIQTGASRPDIVIDDIAIEVKGPTDSQALNTLTTKCLKYSKYYTNIICVLFDPSFTNKNFQEIQEGIVRTFPNVSIIVK</sequence>
<evidence type="ECO:0000313" key="2">
    <source>
        <dbReference type="Proteomes" id="UP000606580"/>
    </source>
</evidence>
<organism evidence="1 2">
    <name type="scientific">Candidatus Ethanoperedens thermophilum</name>
    <dbReference type="NCBI Taxonomy" id="2766897"/>
    <lineage>
        <taxon>Archaea</taxon>
        <taxon>Methanobacteriati</taxon>
        <taxon>Methanobacteriota</taxon>
        <taxon>Stenosarchaea group</taxon>
        <taxon>Methanomicrobia</taxon>
        <taxon>Methanosarcinales</taxon>
        <taxon>Methanosarcinales incertae sedis</taxon>
        <taxon>GOM Arc I cluster</taxon>
        <taxon>Candidatus Ethanoperedens</taxon>
    </lineage>
</organism>
<name>A0A848D4Q5_9EURY</name>